<evidence type="ECO:0000259" key="1">
    <source>
        <dbReference type="Pfam" id="PF00501"/>
    </source>
</evidence>
<dbReference type="InterPro" id="IPR042099">
    <property type="entry name" value="ANL_N_sf"/>
</dbReference>
<proteinExistence type="predicted"/>
<dbReference type="Pfam" id="PF00501">
    <property type="entry name" value="AMP-binding"/>
    <property type="match status" value="1"/>
</dbReference>
<dbReference type="PANTHER" id="PTHR45527:SF1">
    <property type="entry name" value="FATTY ACID SYNTHASE"/>
    <property type="match status" value="1"/>
</dbReference>
<dbReference type="PANTHER" id="PTHR45527">
    <property type="entry name" value="NONRIBOSOMAL PEPTIDE SYNTHETASE"/>
    <property type="match status" value="1"/>
</dbReference>
<dbReference type="SUPFAM" id="SSF56801">
    <property type="entry name" value="Acetyl-CoA synthetase-like"/>
    <property type="match status" value="1"/>
</dbReference>
<feature type="non-terminal residue" evidence="2">
    <location>
        <position position="110"/>
    </location>
</feature>
<evidence type="ECO:0000313" key="2">
    <source>
        <dbReference type="EMBL" id="NEE21938.1"/>
    </source>
</evidence>
<reference evidence="2" key="1">
    <citation type="submission" date="2020-01" db="EMBL/GenBank/DDBJ databases">
        <title>Insect and environment-associated Actinomycetes.</title>
        <authorList>
            <person name="Currrie C."/>
            <person name="Chevrette M."/>
            <person name="Carlson C."/>
            <person name="Stubbendieck R."/>
            <person name="Wendt-Pienkowski E."/>
        </authorList>
    </citation>
    <scope>NUCLEOTIDE SEQUENCE</scope>
    <source>
        <strain evidence="2">SID7499</strain>
    </source>
</reference>
<name>A0A6G3XVU6_9ACTN</name>
<comment type="caution">
    <text evidence="2">The sequence shown here is derived from an EMBL/GenBank/DDBJ whole genome shotgun (WGS) entry which is preliminary data.</text>
</comment>
<sequence>QAQQLALGTPHRAATAPLRIDEAFAAQVAARPDAPALTAGSVTLSYAELDDRAEELADGLHAHGVRPGDLVGLCLPRGADLVAAMLAVLKADAVYVPLDPEHPADRRERT</sequence>
<dbReference type="AlphaFoldDB" id="A0A6G3XVU6"/>
<gene>
    <name evidence="2" type="ORF">G3M58_87695</name>
</gene>
<dbReference type="GO" id="GO:0005737">
    <property type="term" value="C:cytoplasm"/>
    <property type="evidence" value="ECO:0007669"/>
    <property type="project" value="TreeGrafter"/>
</dbReference>
<dbReference type="GO" id="GO:0031177">
    <property type="term" value="F:phosphopantetheine binding"/>
    <property type="evidence" value="ECO:0007669"/>
    <property type="project" value="TreeGrafter"/>
</dbReference>
<dbReference type="InterPro" id="IPR000873">
    <property type="entry name" value="AMP-dep_synth/lig_dom"/>
</dbReference>
<dbReference type="EMBL" id="JAAGMN010009434">
    <property type="protein sequence ID" value="NEE21938.1"/>
    <property type="molecule type" value="Genomic_DNA"/>
</dbReference>
<dbReference type="Gene3D" id="3.40.50.12780">
    <property type="entry name" value="N-terminal domain of ligase-like"/>
    <property type="match status" value="1"/>
</dbReference>
<dbReference type="GO" id="GO:0043041">
    <property type="term" value="P:amino acid activation for nonribosomal peptide biosynthetic process"/>
    <property type="evidence" value="ECO:0007669"/>
    <property type="project" value="TreeGrafter"/>
</dbReference>
<dbReference type="GO" id="GO:0044550">
    <property type="term" value="P:secondary metabolite biosynthetic process"/>
    <property type="evidence" value="ECO:0007669"/>
    <property type="project" value="TreeGrafter"/>
</dbReference>
<feature type="domain" description="AMP-dependent synthetase/ligase" evidence="1">
    <location>
        <begin position="24"/>
        <end position="108"/>
    </location>
</feature>
<feature type="non-terminal residue" evidence="2">
    <location>
        <position position="1"/>
    </location>
</feature>
<protein>
    <submittedName>
        <fullName evidence="2">AMP-binding protein</fullName>
    </submittedName>
</protein>
<accession>A0A6G3XVU6</accession>
<organism evidence="2">
    <name type="scientific">Streptomyces sp. SID7499</name>
    <dbReference type="NCBI Taxonomy" id="2706086"/>
    <lineage>
        <taxon>Bacteria</taxon>
        <taxon>Bacillati</taxon>
        <taxon>Actinomycetota</taxon>
        <taxon>Actinomycetes</taxon>
        <taxon>Kitasatosporales</taxon>
        <taxon>Streptomycetaceae</taxon>
        <taxon>Streptomyces</taxon>
    </lineage>
</organism>